<dbReference type="InterPro" id="IPR050300">
    <property type="entry name" value="GDXG_lipolytic_enzyme"/>
</dbReference>
<evidence type="ECO:0000313" key="3">
    <source>
        <dbReference type="EMBL" id="KAK4108308.1"/>
    </source>
</evidence>
<dbReference type="Pfam" id="PF07859">
    <property type="entry name" value="Abhydrolase_3"/>
    <property type="match status" value="1"/>
</dbReference>
<dbReference type="GO" id="GO:0016787">
    <property type="term" value="F:hydrolase activity"/>
    <property type="evidence" value="ECO:0007669"/>
    <property type="project" value="UniProtKB-KW"/>
</dbReference>
<feature type="domain" description="Alpha/beta hydrolase fold-3" evidence="2">
    <location>
        <begin position="100"/>
        <end position="317"/>
    </location>
</feature>
<dbReference type="PANTHER" id="PTHR48081">
    <property type="entry name" value="AB HYDROLASE SUPERFAMILY PROTEIN C4A8.06C"/>
    <property type="match status" value="1"/>
</dbReference>
<evidence type="ECO:0000256" key="1">
    <source>
        <dbReference type="ARBA" id="ARBA00022801"/>
    </source>
</evidence>
<comment type="caution">
    <text evidence="3">The sequence shown here is derived from an EMBL/GenBank/DDBJ whole genome shotgun (WGS) entry which is preliminary data.</text>
</comment>
<evidence type="ECO:0000259" key="2">
    <source>
        <dbReference type="Pfam" id="PF07859"/>
    </source>
</evidence>
<dbReference type="InterPro" id="IPR013094">
    <property type="entry name" value="AB_hydrolase_3"/>
</dbReference>
<name>A0AAN6QDN6_9PEZI</name>
<reference evidence="3" key="2">
    <citation type="submission" date="2023-05" db="EMBL/GenBank/DDBJ databases">
        <authorList>
            <consortium name="Lawrence Berkeley National Laboratory"/>
            <person name="Steindorff A."/>
            <person name="Hensen N."/>
            <person name="Bonometti L."/>
            <person name="Westerberg I."/>
            <person name="Brannstrom I.O."/>
            <person name="Guillou S."/>
            <person name="Cros-Aarteil S."/>
            <person name="Calhoun S."/>
            <person name="Haridas S."/>
            <person name="Kuo A."/>
            <person name="Mondo S."/>
            <person name="Pangilinan J."/>
            <person name="Riley R."/>
            <person name="Labutti K."/>
            <person name="Andreopoulos B."/>
            <person name="Lipzen A."/>
            <person name="Chen C."/>
            <person name="Yanf M."/>
            <person name="Daum C."/>
            <person name="Ng V."/>
            <person name="Clum A."/>
            <person name="Ohm R."/>
            <person name="Martin F."/>
            <person name="Silar P."/>
            <person name="Natvig D."/>
            <person name="Lalanne C."/>
            <person name="Gautier V."/>
            <person name="Ament-Velasquez S.L."/>
            <person name="Kruys A."/>
            <person name="Hutchinson M.I."/>
            <person name="Powell A.J."/>
            <person name="Barry K."/>
            <person name="Miller A.N."/>
            <person name="Grigoriev I.V."/>
            <person name="Debuchy R."/>
            <person name="Gladieux P."/>
            <person name="Thoren M.H."/>
            <person name="Johannesson H."/>
        </authorList>
    </citation>
    <scope>NUCLEOTIDE SEQUENCE</scope>
    <source>
        <strain evidence="3">CBS 508.74</strain>
    </source>
</reference>
<keyword evidence="1" id="KW-0378">Hydrolase</keyword>
<dbReference type="AlphaFoldDB" id="A0AAN6QDN6"/>
<gene>
    <name evidence="3" type="ORF">N656DRAFT_718332</name>
</gene>
<sequence length="341" mass="37012">MGLNNLFQGSSTPSDLGGGSLRLDPDYEKAFIDRWGTVIPPVPHNAASLRRQNNAALGALMRQLPVHDGDSITQTEIPYASADGTSITLHRFKPLHNPAYLHGGGFVSGSVKLFSPDIIRYAVSTGLTFYAPAYRLAPENPFPKPLQDAYSALEWLQRHAEQEGVDPARIAVMGNSAGATLAAGTVLMARDRGLTPAVGKLLLIYPALDYHGRNGQAEESNSSLTKHLTWTEKKNQIAWRAYLDGYTGAVDGYDSATEVSQYAVPARETDVSGLPRTYVDIGGLDLFRDEVLAFGARLAAANVELELHLYPGVPHGWEWMAPDVPVTKAAIENRCRALRGF</sequence>
<accession>A0AAN6QDN6</accession>
<dbReference type="PANTHER" id="PTHR48081:SF8">
    <property type="entry name" value="ALPHA_BETA HYDROLASE FOLD-3 DOMAIN-CONTAINING PROTEIN-RELATED"/>
    <property type="match status" value="1"/>
</dbReference>
<keyword evidence="4" id="KW-1185">Reference proteome</keyword>
<dbReference type="InterPro" id="IPR029058">
    <property type="entry name" value="AB_hydrolase_fold"/>
</dbReference>
<dbReference type="SUPFAM" id="SSF53474">
    <property type="entry name" value="alpha/beta-Hydrolases"/>
    <property type="match status" value="1"/>
</dbReference>
<dbReference type="Proteomes" id="UP001302812">
    <property type="component" value="Unassembled WGS sequence"/>
</dbReference>
<dbReference type="RefSeq" id="XP_064665878.1">
    <property type="nucleotide sequence ID" value="XM_064812272.1"/>
</dbReference>
<dbReference type="GeneID" id="89936397"/>
<reference evidence="3" key="1">
    <citation type="journal article" date="2023" name="Mol. Phylogenet. Evol.">
        <title>Genome-scale phylogeny and comparative genomics of the fungal order Sordariales.</title>
        <authorList>
            <person name="Hensen N."/>
            <person name="Bonometti L."/>
            <person name="Westerberg I."/>
            <person name="Brannstrom I.O."/>
            <person name="Guillou S."/>
            <person name="Cros-Aarteil S."/>
            <person name="Calhoun S."/>
            <person name="Haridas S."/>
            <person name="Kuo A."/>
            <person name="Mondo S."/>
            <person name="Pangilinan J."/>
            <person name="Riley R."/>
            <person name="LaButti K."/>
            <person name="Andreopoulos B."/>
            <person name="Lipzen A."/>
            <person name="Chen C."/>
            <person name="Yan M."/>
            <person name="Daum C."/>
            <person name="Ng V."/>
            <person name="Clum A."/>
            <person name="Steindorff A."/>
            <person name="Ohm R.A."/>
            <person name="Martin F."/>
            <person name="Silar P."/>
            <person name="Natvig D.O."/>
            <person name="Lalanne C."/>
            <person name="Gautier V."/>
            <person name="Ament-Velasquez S.L."/>
            <person name="Kruys A."/>
            <person name="Hutchinson M.I."/>
            <person name="Powell A.J."/>
            <person name="Barry K."/>
            <person name="Miller A.N."/>
            <person name="Grigoriev I.V."/>
            <person name="Debuchy R."/>
            <person name="Gladieux P."/>
            <person name="Hiltunen Thoren M."/>
            <person name="Johannesson H."/>
        </authorList>
    </citation>
    <scope>NUCLEOTIDE SEQUENCE</scope>
    <source>
        <strain evidence="3">CBS 508.74</strain>
    </source>
</reference>
<evidence type="ECO:0000313" key="4">
    <source>
        <dbReference type="Proteomes" id="UP001302812"/>
    </source>
</evidence>
<proteinExistence type="predicted"/>
<dbReference type="Gene3D" id="3.40.50.1820">
    <property type="entry name" value="alpha/beta hydrolase"/>
    <property type="match status" value="1"/>
</dbReference>
<dbReference type="EMBL" id="MU853364">
    <property type="protein sequence ID" value="KAK4108308.1"/>
    <property type="molecule type" value="Genomic_DNA"/>
</dbReference>
<protein>
    <recommendedName>
        <fullName evidence="2">Alpha/beta hydrolase fold-3 domain-containing protein</fullName>
    </recommendedName>
</protein>
<organism evidence="3 4">
    <name type="scientific">Canariomyces notabilis</name>
    <dbReference type="NCBI Taxonomy" id="2074819"/>
    <lineage>
        <taxon>Eukaryota</taxon>
        <taxon>Fungi</taxon>
        <taxon>Dikarya</taxon>
        <taxon>Ascomycota</taxon>
        <taxon>Pezizomycotina</taxon>
        <taxon>Sordariomycetes</taxon>
        <taxon>Sordariomycetidae</taxon>
        <taxon>Sordariales</taxon>
        <taxon>Chaetomiaceae</taxon>
        <taxon>Canariomyces</taxon>
    </lineage>
</organism>